<reference evidence="1" key="1">
    <citation type="submission" date="2022-04" db="EMBL/GenBank/DDBJ databases">
        <authorList>
            <person name="Alexander J."/>
            <person name="Beall E."/>
            <person name="Blank A."/>
            <person name="Christensen S."/>
            <person name="Falteisek K."/>
            <person name="Fields K."/>
            <person name="Fields S."/>
            <person name="Hubble C."/>
            <person name="Johnson G."/>
            <person name="Kaiser C."/>
            <person name="Kowalski P."/>
            <person name="McCafferty N."/>
            <person name="McIver B."/>
            <person name="Montour A."/>
            <person name="Ott P."/>
            <person name="Pennel L."/>
            <person name="Poncelet M."/>
            <person name="Qureshi E."/>
            <person name="Robertson C."/>
            <person name="Saeed A."/>
            <person name="Schulz N."/>
            <person name="Xiong S."/>
            <person name="Klyczek K."/>
            <person name="Garlena R.A."/>
            <person name="Russell D.A."/>
            <person name="Jacobs-Sera D."/>
            <person name="Hatfull G.F."/>
        </authorList>
    </citation>
    <scope>NUCLEOTIDE SEQUENCE</scope>
</reference>
<keyword evidence="2" id="KW-1185">Reference proteome</keyword>
<sequence>MSGLLSPDCRDGNHTKCDGVAWDLELDGPSACECDCQCNGKASFTVYPHTKDEGLECIVDGEGTMRTLAEADGLAWNKGLTDAELAAEYWRAEADLATEAVGVYVEEDRDGSCTWSLGGMNVSLRLEALHRFGNLPHHDELP</sequence>
<evidence type="ECO:0000313" key="2">
    <source>
        <dbReference type="Proteomes" id="UP001055786"/>
    </source>
</evidence>
<name>A0A9E7E5L3_9CAUD</name>
<dbReference type="GeneID" id="80034123"/>
<protein>
    <submittedName>
        <fullName evidence="1">Uncharacterized protein</fullName>
    </submittedName>
</protein>
<dbReference type="EMBL" id="ON392166">
    <property type="protein sequence ID" value="URC18088.1"/>
    <property type="molecule type" value="Genomic_DNA"/>
</dbReference>
<dbReference type="Proteomes" id="UP001055786">
    <property type="component" value="Segment"/>
</dbReference>
<gene>
    <name evidence="1" type="primary">51</name>
    <name evidence="1" type="ORF">SEA_COLE_51</name>
</gene>
<accession>A0A9E7E5L3</accession>
<organism evidence="1 2">
    <name type="scientific">Arthrobacter phage Cole</name>
    <dbReference type="NCBI Taxonomy" id="2944951"/>
    <lineage>
        <taxon>Viruses</taxon>
        <taxon>Duplodnaviria</taxon>
        <taxon>Heunggongvirae</taxon>
        <taxon>Uroviricota</taxon>
        <taxon>Caudoviricetes</taxon>
        <taxon>Daemsvirinae</taxon>
        <taxon>Nanditavirus</taxon>
        <taxon>Nanditavirus cole</taxon>
    </lineage>
</organism>
<evidence type="ECO:0000313" key="1">
    <source>
        <dbReference type="EMBL" id="URC18088.1"/>
    </source>
</evidence>
<dbReference type="RefSeq" id="YP_010761016.1">
    <property type="nucleotide sequence ID" value="NC_073590.1"/>
</dbReference>
<proteinExistence type="predicted"/>
<dbReference type="KEGG" id="vg:80034123"/>